<keyword evidence="3" id="KW-1003">Cell membrane</keyword>
<feature type="transmembrane region" description="Helical" evidence="7">
    <location>
        <begin position="192"/>
        <end position="211"/>
    </location>
</feature>
<dbReference type="Proteomes" id="UP000262379">
    <property type="component" value="Unassembled WGS sequence"/>
</dbReference>
<name>A0A371XF98_9HYPH</name>
<keyword evidence="4 7" id="KW-0812">Transmembrane</keyword>
<keyword evidence="9" id="KW-1185">Reference proteome</keyword>
<gene>
    <name evidence="8" type="ORF">DY251_09935</name>
</gene>
<dbReference type="GO" id="GO:0005886">
    <property type="term" value="C:plasma membrane"/>
    <property type="evidence" value="ECO:0007669"/>
    <property type="project" value="UniProtKB-SubCell"/>
</dbReference>
<evidence type="ECO:0000313" key="9">
    <source>
        <dbReference type="Proteomes" id="UP000262379"/>
    </source>
</evidence>
<keyword evidence="5 7" id="KW-1133">Transmembrane helix</keyword>
<evidence type="ECO:0000256" key="5">
    <source>
        <dbReference type="ARBA" id="ARBA00022989"/>
    </source>
</evidence>
<feature type="transmembrane region" description="Helical" evidence="7">
    <location>
        <begin position="157"/>
        <end position="180"/>
    </location>
</feature>
<organism evidence="8 9">
    <name type="scientific">Mesorhizobium denitrificans</name>
    <dbReference type="NCBI Taxonomy" id="2294114"/>
    <lineage>
        <taxon>Bacteria</taxon>
        <taxon>Pseudomonadati</taxon>
        <taxon>Pseudomonadota</taxon>
        <taxon>Alphaproteobacteria</taxon>
        <taxon>Hyphomicrobiales</taxon>
        <taxon>Phyllobacteriaceae</taxon>
        <taxon>Mesorhizobium</taxon>
    </lineage>
</organism>
<comment type="similarity">
    <text evidence="2">Belongs to the polysaccharide synthase family.</text>
</comment>
<evidence type="ECO:0000256" key="6">
    <source>
        <dbReference type="ARBA" id="ARBA00023136"/>
    </source>
</evidence>
<feature type="transmembrane region" description="Helical" evidence="7">
    <location>
        <begin position="325"/>
        <end position="347"/>
    </location>
</feature>
<feature type="transmembrane region" description="Helical" evidence="7">
    <location>
        <begin position="272"/>
        <end position="289"/>
    </location>
</feature>
<dbReference type="PANTHER" id="PTHR30250:SF10">
    <property type="entry name" value="LIPOPOLYSACCHARIDE BIOSYNTHESIS PROTEIN WZXC"/>
    <property type="match status" value="1"/>
</dbReference>
<evidence type="ECO:0000256" key="1">
    <source>
        <dbReference type="ARBA" id="ARBA00004651"/>
    </source>
</evidence>
<feature type="transmembrane region" description="Helical" evidence="7">
    <location>
        <begin position="396"/>
        <end position="414"/>
    </location>
</feature>
<feature type="transmembrane region" description="Helical" evidence="7">
    <location>
        <begin position="54"/>
        <end position="74"/>
    </location>
</feature>
<comment type="subcellular location">
    <subcellularLocation>
        <location evidence="1">Cell membrane</location>
        <topology evidence="1">Multi-pass membrane protein</topology>
    </subcellularLocation>
</comment>
<dbReference type="AlphaFoldDB" id="A0A371XF98"/>
<feature type="transmembrane region" description="Helical" evidence="7">
    <location>
        <begin position="122"/>
        <end position="145"/>
    </location>
</feature>
<keyword evidence="6 7" id="KW-0472">Membrane</keyword>
<dbReference type="EMBL" id="QURN01000006">
    <property type="protein sequence ID" value="RFC67892.1"/>
    <property type="molecule type" value="Genomic_DNA"/>
</dbReference>
<dbReference type="PANTHER" id="PTHR30250">
    <property type="entry name" value="PST FAMILY PREDICTED COLANIC ACID TRANSPORTER"/>
    <property type="match status" value="1"/>
</dbReference>
<proteinExistence type="inferred from homology"/>
<protein>
    <submittedName>
        <fullName evidence="8">Lipopolysaccharide biosynthesis protein</fullName>
    </submittedName>
</protein>
<evidence type="ECO:0000256" key="2">
    <source>
        <dbReference type="ARBA" id="ARBA00007430"/>
    </source>
</evidence>
<reference evidence="9" key="1">
    <citation type="submission" date="2018-08" db="EMBL/GenBank/DDBJ databases">
        <authorList>
            <person name="Im W.T."/>
        </authorList>
    </citation>
    <scope>NUCLEOTIDE SEQUENCE [LARGE SCALE GENOMIC DNA]</scope>
    <source>
        <strain evidence="9">LA-28</strain>
    </source>
</reference>
<evidence type="ECO:0000256" key="4">
    <source>
        <dbReference type="ARBA" id="ARBA00022692"/>
    </source>
</evidence>
<evidence type="ECO:0000256" key="7">
    <source>
        <dbReference type="SAM" id="Phobius"/>
    </source>
</evidence>
<feature type="transmembrane region" description="Helical" evidence="7">
    <location>
        <begin position="486"/>
        <end position="504"/>
    </location>
</feature>
<dbReference type="Pfam" id="PF13440">
    <property type="entry name" value="Polysacc_synt_3"/>
    <property type="match status" value="1"/>
</dbReference>
<dbReference type="InterPro" id="IPR050833">
    <property type="entry name" value="Poly_Biosynth_Transport"/>
</dbReference>
<feature type="transmembrane region" description="Helical" evidence="7">
    <location>
        <begin position="420"/>
        <end position="440"/>
    </location>
</feature>
<feature type="transmembrane region" description="Helical" evidence="7">
    <location>
        <begin position="86"/>
        <end position="110"/>
    </location>
</feature>
<feature type="transmembrane region" description="Helical" evidence="7">
    <location>
        <begin position="452"/>
        <end position="474"/>
    </location>
</feature>
<feature type="transmembrane region" description="Helical" evidence="7">
    <location>
        <begin position="367"/>
        <end position="387"/>
    </location>
</feature>
<evidence type="ECO:0000313" key="8">
    <source>
        <dbReference type="EMBL" id="RFC67892.1"/>
    </source>
</evidence>
<comment type="caution">
    <text evidence="8">The sequence shown here is derived from an EMBL/GenBank/DDBJ whole genome shotgun (WGS) entry which is preliminary data.</text>
</comment>
<sequence>MPNCVALRYVCCTARENALKPADTDRVSGKTPDAAVASYAYSTANRGKAAIKGVFWSGLNVLVPTTVSAIVFVVSSRILGPTEFGLVALATSIVAFTLAFAPGALGEVLVQQANLKQRHLDSVFWVCVGCGTAFYILLLLVFFSWPGDVFVDPQVRTLLPLLGLRLIFDLAATVPNALIIRSMSFHQMALRTISSSLISACLCIALLFAGYGIWALAISQLSISVVSFVVAFWSVNWRPGLNFSADAFRDVWRTGLFASGNRLLQMMSIDQMLIGFLAGPAALGIFNFARRLFSLINDLIGASFANVSHSLLSSLQSERDKAKEAFLLASFASAAASFGAFGGLGAIAGDVIPVVFGDNWVSAVQPVQAFCAMGLLSSIGLVQWALISSQGRNDRWFYYQAISQALTLVVVLAVADRGVFAITCAIAAKTFLVFPAAIMLSVQTLHIDVKRYLAQFVSPTVATLAMLAVLYLISPYLSEMAAWERIGTKILLGATCYLAVLLVLSRQRVRVLLELLVNRRKAAAA</sequence>
<evidence type="ECO:0000256" key="3">
    <source>
        <dbReference type="ARBA" id="ARBA00022475"/>
    </source>
</evidence>
<accession>A0A371XF98</accession>